<organism evidence="2 3">
    <name type="scientific">Photorhabdus temperata subsp. temperata Meg1</name>
    <dbReference type="NCBI Taxonomy" id="1393735"/>
    <lineage>
        <taxon>Bacteria</taxon>
        <taxon>Pseudomonadati</taxon>
        <taxon>Pseudomonadota</taxon>
        <taxon>Gammaproteobacteria</taxon>
        <taxon>Enterobacterales</taxon>
        <taxon>Morganellaceae</taxon>
        <taxon>Photorhabdus</taxon>
    </lineage>
</organism>
<keyword evidence="1" id="KW-0472">Membrane</keyword>
<evidence type="ECO:0000313" key="2">
    <source>
        <dbReference type="EMBL" id="KER04942.1"/>
    </source>
</evidence>
<evidence type="ECO:0000256" key="1">
    <source>
        <dbReference type="SAM" id="Phobius"/>
    </source>
</evidence>
<dbReference type="EMBL" id="JGVH01000003">
    <property type="protein sequence ID" value="KER04942.1"/>
    <property type="molecule type" value="Genomic_DNA"/>
</dbReference>
<sequence length="81" mass="9286">MVHSGVLILHPATDESIILQASNFFAFNGNAPHAYVCVDEIVSATVIIFYFYTHMTIRYRIERLTPQISIMQKSTLKHFLN</sequence>
<name>A0A081S1Y9_PHOTE</name>
<feature type="transmembrane region" description="Helical" evidence="1">
    <location>
        <begin position="33"/>
        <end position="53"/>
    </location>
</feature>
<proteinExistence type="predicted"/>
<keyword evidence="1" id="KW-1133">Transmembrane helix</keyword>
<dbReference type="Proteomes" id="UP000028002">
    <property type="component" value="Unassembled WGS sequence"/>
</dbReference>
<gene>
    <name evidence="2" type="ORF">MEG1DRAFT_00331</name>
</gene>
<evidence type="ECO:0000313" key="3">
    <source>
        <dbReference type="Proteomes" id="UP000028002"/>
    </source>
</evidence>
<comment type="caution">
    <text evidence="2">The sequence shown here is derived from an EMBL/GenBank/DDBJ whole genome shotgun (WGS) entry which is preliminary data.</text>
</comment>
<keyword evidence="1" id="KW-0812">Transmembrane</keyword>
<accession>A0A081S1Y9</accession>
<dbReference type="AlphaFoldDB" id="A0A081S1Y9"/>
<reference evidence="2 3" key="1">
    <citation type="submission" date="2014-03" db="EMBL/GenBank/DDBJ databases">
        <title>Draft Genome of Photorhabdus temperata Meg1.</title>
        <authorList>
            <person name="Hurst S.G.IV."/>
            <person name="Morris K."/>
            <person name="Thomas K."/>
            <person name="Tisa L.S."/>
        </authorList>
    </citation>
    <scope>NUCLEOTIDE SEQUENCE [LARGE SCALE GENOMIC DNA]</scope>
    <source>
        <strain evidence="2 3">Meg1</strain>
    </source>
</reference>
<protein>
    <submittedName>
        <fullName evidence="2">Uncharacterized protein</fullName>
    </submittedName>
</protein>